<keyword evidence="1" id="KW-0812">Transmembrane</keyword>
<name>A0ABX8D0D2_9CELL</name>
<organism evidence="2 3">
    <name type="scientific">Cellulomonas wangleii</name>
    <dbReference type="NCBI Taxonomy" id="2816956"/>
    <lineage>
        <taxon>Bacteria</taxon>
        <taxon>Bacillati</taxon>
        <taxon>Actinomycetota</taxon>
        <taxon>Actinomycetes</taxon>
        <taxon>Micrococcales</taxon>
        <taxon>Cellulomonadaceae</taxon>
        <taxon>Cellulomonas</taxon>
    </lineage>
</organism>
<proteinExistence type="predicted"/>
<evidence type="ECO:0000313" key="3">
    <source>
        <dbReference type="Proteomes" id="UP000677804"/>
    </source>
</evidence>
<accession>A0ABX8D0D2</accession>
<evidence type="ECO:0000256" key="1">
    <source>
        <dbReference type="SAM" id="Phobius"/>
    </source>
</evidence>
<dbReference type="EMBL" id="CP074405">
    <property type="protein sequence ID" value="QVI60952.1"/>
    <property type="molecule type" value="Genomic_DNA"/>
</dbReference>
<gene>
    <name evidence="2" type="ORF">KG103_10445</name>
</gene>
<feature type="transmembrane region" description="Helical" evidence="1">
    <location>
        <begin position="12"/>
        <end position="33"/>
    </location>
</feature>
<feature type="transmembrane region" description="Helical" evidence="1">
    <location>
        <begin position="53"/>
        <end position="70"/>
    </location>
</feature>
<dbReference type="Proteomes" id="UP000677804">
    <property type="component" value="Chromosome"/>
</dbReference>
<keyword evidence="1" id="KW-0472">Membrane</keyword>
<dbReference type="RefSeq" id="WP_207341189.1">
    <property type="nucleotide sequence ID" value="NZ_CP074405.1"/>
</dbReference>
<keyword evidence="1" id="KW-1133">Transmembrane helix</keyword>
<protein>
    <recommendedName>
        <fullName evidence="4">DUF3180 domain-containing protein</fullName>
    </recommendedName>
</protein>
<feature type="transmembrane region" description="Helical" evidence="1">
    <location>
        <begin position="91"/>
        <end position="113"/>
    </location>
</feature>
<evidence type="ECO:0000313" key="2">
    <source>
        <dbReference type="EMBL" id="QVI60952.1"/>
    </source>
</evidence>
<reference evidence="2 3" key="1">
    <citation type="submission" date="2021-05" db="EMBL/GenBank/DDBJ databases">
        <title>Novel species in genus Cellulomonas.</title>
        <authorList>
            <person name="Zhang G."/>
        </authorList>
    </citation>
    <scope>NUCLEOTIDE SEQUENCE [LARGE SCALE GENOMIC DNA]</scope>
    <source>
        <strain evidence="3">zg-ZUI222</strain>
    </source>
</reference>
<sequence length="159" mass="17022">MPSPHGRRRSVLARASLVGACLALGGWLVAVVQGVLTYNRLMVMVSARQATELERLLLVIGAVLLVVHLVQRRRWRGVLRAGARGDDTATWLATTAALGAAWYGIAVVQWYLVVRLASTGPQDLTRDPTVLEHLLLTGAGIALVALAVRRVSGRASEVA</sequence>
<keyword evidence="3" id="KW-1185">Reference proteome</keyword>
<feature type="transmembrane region" description="Helical" evidence="1">
    <location>
        <begin position="133"/>
        <end position="151"/>
    </location>
</feature>
<evidence type="ECO:0008006" key="4">
    <source>
        <dbReference type="Google" id="ProtNLM"/>
    </source>
</evidence>